<protein>
    <submittedName>
        <fullName evidence="1">Uncharacterized protein</fullName>
    </submittedName>
</protein>
<evidence type="ECO:0000313" key="2">
    <source>
        <dbReference type="Proteomes" id="UP001138460"/>
    </source>
</evidence>
<gene>
    <name evidence="1" type="ORF">CLR69_04290</name>
</gene>
<proteinExistence type="predicted"/>
<dbReference type="OrthoDB" id="9157277at2"/>
<dbReference type="EMBL" id="NWTM01000001">
    <property type="protein sequence ID" value="RYC44266.1"/>
    <property type="molecule type" value="Genomic_DNA"/>
</dbReference>
<keyword evidence="2" id="KW-1185">Reference proteome</keyword>
<sequence>MTKSPHINHAISLSIIEGNPVKEISDGFEDFVTVVFFSKKMSQQLCFKIKNQEPTLRYFSTARTPHNEADEGFICDEYKVAISYPK</sequence>
<dbReference type="Proteomes" id="UP001138460">
    <property type="component" value="Unassembled WGS sequence"/>
</dbReference>
<evidence type="ECO:0000313" key="1">
    <source>
        <dbReference type="EMBL" id="RYC44266.1"/>
    </source>
</evidence>
<organism evidence="1 2">
    <name type="scientific">Pectobacterium zantedeschiae</name>
    <dbReference type="NCBI Taxonomy" id="2034769"/>
    <lineage>
        <taxon>Bacteria</taxon>
        <taxon>Pseudomonadati</taxon>
        <taxon>Pseudomonadota</taxon>
        <taxon>Gammaproteobacteria</taxon>
        <taxon>Enterobacterales</taxon>
        <taxon>Pectobacteriaceae</taxon>
        <taxon>Pectobacterium</taxon>
    </lineage>
</organism>
<comment type="caution">
    <text evidence="1">The sequence shown here is derived from an EMBL/GenBank/DDBJ whole genome shotgun (WGS) entry which is preliminary data.</text>
</comment>
<accession>A0A9X8JIK0</accession>
<reference evidence="1 2" key="1">
    <citation type="journal article" date="2018" name="Syst. Appl. Microbiol.">
        <title>Pectobacterium zantedeschiae sp. nov. a new species of a soft rot pathogen isolated from Calla lily (Zantedeschia spp.).</title>
        <authorList>
            <person name="Waleron M."/>
            <person name="Misztak A."/>
            <person name="Waleron M."/>
            <person name="Franczuk M."/>
            <person name="Jonca J."/>
            <person name="Wielgomas B."/>
            <person name="Mikicinski A."/>
            <person name="Popovic T."/>
            <person name="Waleron K."/>
        </authorList>
    </citation>
    <scope>NUCLEOTIDE SEQUENCE [LARGE SCALE GENOMIC DNA]</scope>
    <source>
        <strain evidence="1 2">9M</strain>
    </source>
</reference>
<dbReference type="AlphaFoldDB" id="A0A9X8JIK0"/>
<name>A0A9X8JIK0_9GAMM</name>
<dbReference type="RefSeq" id="WP_129711158.1">
    <property type="nucleotide sequence ID" value="NZ_JBEHFA010000003.1"/>
</dbReference>